<evidence type="ECO:0000259" key="3">
    <source>
        <dbReference type="Pfam" id="PF12804"/>
    </source>
</evidence>
<dbReference type="SUPFAM" id="SSF53448">
    <property type="entry name" value="Nucleotide-diphospho-sugar transferases"/>
    <property type="match status" value="1"/>
</dbReference>
<dbReference type="PANTHER" id="PTHR19136:SF81">
    <property type="entry name" value="MOLYBDENUM COFACTOR GUANYLYLTRANSFERASE"/>
    <property type="match status" value="1"/>
</dbReference>
<dbReference type="GO" id="GO:0016740">
    <property type="term" value="F:transferase activity"/>
    <property type="evidence" value="ECO:0007669"/>
    <property type="project" value="UniProtKB-KW"/>
</dbReference>
<dbReference type="Pfam" id="PF12804">
    <property type="entry name" value="NTP_transf_3"/>
    <property type="match status" value="1"/>
</dbReference>
<protein>
    <submittedName>
        <fullName evidence="4">NTP transferase domain-containing protein</fullName>
    </submittedName>
</protein>
<dbReference type="EMBL" id="JAGFNS010000011">
    <property type="protein sequence ID" value="MBO3739413.1"/>
    <property type="molecule type" value="Genomic_DNA"/>
</dbReference>
<feature type="transmembrane region" description="Helical" evidence="2">
    <location>
        <begin position="34"/>
        <end position="54"/>
    </location>
</feature>
<gene>
    <name evidence="4" type="ORF">J5X75_18010</name>
</gene>
<evidence type="ECO:0000313" key="5">
    <source>
        <dbReference type="Proteomes" id="UP000679690"/>
    </source>
</evidence>
<keyword evidence="2" id="KW-0812">Transmembrane</keyword>
<keyword evidence="2" id="KW-1133">Transmembrane helix</keyword>
<dbReference type="Gene3D" id="3.90.550.10">
    <property type="entry name" value="Spore Coat Polysaccharide Biosynthesis Protein SpsA, Chain A"/>
    <property type="match status" value="1"/>
</dbReference>
<feature type="domain" description="MobA-like NTP transferase" evidence="3">
    <location>
        <begin position="46"/>
        <end position="194"/>
    </location>
</feature>
<organism evidence="4 5">
    <name type="scientific">Actinoplanes flavus</name>
    <dbReference type="NCBI Taxonomy" id="2820290"/>
    <lineage>
        <taxon>Bacteria</taxon>
        <taxon>Bacillati</taxon>
        <taxon>Actinomycetota</taxon>
        <taxon>Actinomycetes</taxon>
        <taxon>Micromonosporales</taxon>
        <taxon>Micromonosporaceae</taxon>
        <taxon>Actinoplanes</taxon>
    </lineage>
</organism>
<name>A0ABS3UNU2_9ACTN</name>
<evidence type="ECO:0000256" key="1">
    <source>
        <dbReference type="ARBA" id="ARBA00022679"/>
    </source>
</evidence>
<dbReference type="InterPro" id="IPR025877">
    <property type="entry name" value="MobA-like_NTP_Trfase"/>
</dbReference>
<comment type="caution">
    <text evidence="4">The sequence shown here is derived from an EMBL/GenBank/DDBJ whole genome shotgun (WGS) entry which is preliminary data.</text>
</comment>
<accession>A0ABS3UNU2</accession>
<keyword evidence="2" id="KW-0472">Membrane</keyword>
<evidence type="ECO:0000313" key="4">
    <source>
        <dbReference type="EMBL" id="MBO3739413.1"/>
    </source>
</evidence>
<dbReference type="PANTHER" id="PTHR19136">
    <property type="entry name" value="MOLYBDENUM COFACTOR GUANYLYLTRANSFERASE"/>
    <property type="match status" value="1"/>
</dbReference>
<dbReference type="InterPro" id="IPR029044">
    <property type="entry name" value="Nucleotide-diphossugar_trans"/>
</dbReference>
<reference evidence="4 5" key="1">
    <citation type="submission" date="2021-03" db="EMBL/GenBank/DDBJ databases">
        <title>Actinoplanes flavus sp. nov., a novel actinomycete isolated from Coconut Palm rhizosphere soil.</title>
        <authorList>
            <person name="Luo X."/>
        </authorList>
    </citation>
    <scope>NUCLEOTIDE SEQUENCE [LARGE SCALE GENOMIC DNA]</scope>
    <source>
        <strain evidence="4 5">NEAU-H7</strain>
    </source>
</reference>
<sequence length="239" mass="25039">MVTTVRRVVLLAIAGAYGVPGRRRTERVVTSGTWSGYGTHVGGFAAVVLAGGAARRMGGADKPALAVAGQSMLTRVLAAVHDADPRVVVGRIAPDFPVPVHVTREEPPGGGPVAAAAAGLALVPEQVTYTALLAADLPLLTGEAVDVLRLTLESAPMEGAVYRDTDGHLQLLCGVWRTAGLRAALDRVAEARGGLHGAPVRALLDHSRVAEVSWRRPGPPPWFDCDTDDDLRTAEEWAQ</sequence>
<keyword evidence="1 4" id="KW-0808">Transferase</keyword>
<keyword evidence="5" id="KW-1185">Reference proteome</keyword>
<proteinExistence type="predicted"/>
<dbReference type="Proteomes" id="UP000679690">
    <property type="component" value="Unassembled WGS sequence"/>
</dbReference>
<evidence type="ECO:0000256" key="2">
    <source>
        <dbReference type="SAM" id="Phobius"/>
    </source>
</evidence>